<dbReference type="AlphaFoldDB" id="A0A168JCW4"/>
<name>A0A168JCW4_CORDF</name>
<dbReference type="InterPro" id="IPR051648">
    <property type="entry name" value="CWI-Assembly_Regulator"/>
</dbReference>
<evidence type="ECO:0000313" key="7">
    <source>
        <dbReference type="Proteomes" id="UP000076881"/>
    </source>
</evidence>
<evidence type="ECO:0000256" key="1">
    <source>
        <dbReference type="ARBA" id="ARBA00004196"/>
    </source>
</evidence>
<dbReference type="GO" id="GO:0031505">
    <property type="term" value="P:fungal-type cell wall organization"/>
    <property type="evidence" value="ECO:0007669"/>
    <property type="project" value="TreeGrafter"/>
</dbReference>
<dbReference type="Proteomes" id="UP000076881">
    <property type="component" value="Unassembled WGS sequence"/>
</dbReference>
<reference evidence="6 7" key="1">
    <citation type="journal article" date="2016" name="Genome Biol. Evol.">
        <title>Divergent and convergent evolution of fungal pathogenicity.</title>
        <authorList>
            <person name="Shang Y."/>
            <person name="Xiao G."/>
            <person name="Zheng P."/>
            <person name="Cen K."/>
            <person name="Zhan S."/>
            <person name="Wang C."/>
        </authorList>
    </citation>
    <scope>NUCLEOTIDE SEQUENCE [LARGE SCALE GENOMIC DNA]</scope>
    <source>
        <strain evidence="6 7">RCEF 1005</strain>
    </source>
</reference>
<dbReference type="GO" id="GO:0009277">
    <property type="term" value="C:fungal-type cell wall"/>
    <property type="evidence" value="ECO:0007669"/>
    <property type="project" value="TreeGrafter"/>
</dbReference>
<dbReference type="STRING" id="1081108.A0A168JCW4"/>
<evidence type="ECO:0000256" key="5">
    <source>
        <dbReference type="SAM" id="SignalP"/>
    </source>
</evidence>
<keyword evidence="2 5" id="KW-0732">Signal</keyword>
<feature type="region of interest" description="Disordered" evidence="4">
    <location>
        <begin position="351"/>
        <end position="373"/>
    </location>
</feature>
<comment type="caution">
    <text evidence="6">The sequence shown here is derived from an EMBL/GenBank/DDBJ whole genome shotgun (WGS) entry which is preliminary data.</text>
</comment>
<keyword evidence="3" id="KW-0325">Glycoprotein</keyword>
<evidence type="ECO:0000256" key="2">
    <source>
        <dbReference type="ARBA" id="ARBA00022729"/>
    </source>
</evidence>
<sequence>MPSLQKLMVLATASVGALAASSECTTDITIDTLNPTFDCDTIDAIVTVSPSLQGNLQIDGPKVFKKDFIVNGTSSLLGISSSSLTTIGGNFQVQDAGLLASISLPKLTKLNKLSFARLGQLSTLQFSSSGVSEASTVNIADTFLSDISGLNLATVESLTINSNKRLTKFDSNLVNITNTLILTENGNDMQVNLTELQSAYEIQISGVKSLSTPSLEQIQNSIRFETNPNLETYEAANLTSVGTSKNGGSVSFINNAKLANISFPYLATISGDLTVVNNTKLDEITGFPELKSVENMLLGGSFEKAELPKLDDVKGTINVKSTSNLTDVCKFFNGLKGKVVQGKVNCQGGLDNKTANDQNGLNKTGSSGNGGSGAGTPSYSTAAIFLGLIAGAAQLL</sequence>
<comment type="subcellular location">
    <subcellularLocation>
        <location evidence="1">Cell envelope</location>
    </subcellularLocation>
</comment>
<protein>
    <submittedName>
        <fullName evidence="6">GPI-anchored cell wall organization protein Ecm33</fullName>
    </submittedName>
</protein>
<keyword evidence="7" id="KW-1185">Reference proteome</keyword>
<feature type="chain" id="PRO_5007898117" evidence="5">
    <location>
        <begin position="20"/>
        <end position="396"/>
    </location>
</feature>
<dbReference type="EMBL" id="AZHF01000002">
    <property type="protein sequence ID" value="OAA80277.1"/>
    <property type="molecule type" value="Genomic_DNA"/>
</dbReference>
<dbReference type="GO" id="GO:0009986">
    <property type="term" value="C:cell surface"/>
    <property type="evidence" value="ECO:0007669"/>
    <property type="project" value="TreeGrafter"/>
</dbReference>
<feature type="signal peptide" evidence="5">
    <location>
        <begin position="1"/>
        <end position="19"/>
    </location>
</feature>
<evidence type="ECO:0000313" key="6">
    <source>
        <dbReference type="EMBL" id="OAA80277.1"/>
    </source>
</evidence>
<gene>
    <name evidence="6" type="ORF">LEL_03763</name>
</gene>
<dbReference type="PANTHER" id="PTHR31018:SF3">
    <property type="entry name" value="RECEPTOR PROTEIN-TYROSINE KINASE"/>
    <property type="match status" value="1"/>
</dbReference>
<accession>A0A168JCW4</accession>
<proteinExistence type="predicted"/>
<dbReference type="SUPFAM" id="SSF52058">
    <property type="entry name" value="L domain-like"/>
    <property type="match status" value="2"/>
</dbReference>
<dbReference type="OrthoDB" id="536881at2759"/>
<dbReference type="GO" id="GO:0005886">
    <property type="term" value="C:plasma membrane"/>
    <property type="evidence" value="ECO:0007669"/>
    <property type="project" value="TreeGrafter"/>
</dbReference>
<organism evidence="6 7">
    <name type="scientific">Akanthomyces lecanii RCEF 1005</name>
    <dbReference type="NCBI Taxonomy" id="1081108"/>
    <lineage>
        <taxon>Eukaryota</taxon>
        <taxon>Fungi</taxon>
        <taxon>Dikarya</taxon>
        <taxon>Ascomycota</taxon>
        <taxon>Pezizomycotina</taxon>
        <taxon>Sordariomycetes</taxon>
        <taxon>Hypocreomycetidae</taxon>
        <taxon>Hypocreales</taxon>
        <taxon>Cordycipitaceae</taxon>
        <taxon>Akanthomyces</taxon>
        <taxon>Cordyceps confragosa</taxon>
    </lineage>
</organism>
<evidence type="ECO:0000256" key="4">
    <source>
        <dbReference type="SAM" id="MobiDB-lite"/>
    </source>
</evidence>
<dbReference type="PANTHER" id="PTHR31018">
    <property type="entry name" value="SPORULATION-SPECIFIC PROTEIN-RELATED"/>
    <property type="match status" value="1"/>
</dbReference>
<evidence type="ECO:0000256" key="3">
    <source>
        <dbReference type="ARBA" id="ARBA00023180"/>
    </source>
</evidence>